<evidence type="ECO:0000313" key="2">
    <source>
        <dbReference type="Proteomes" id="UP000054477"/>
    </source>
</evidence>
<organism evidence="1 2">
    <name type="scientific">Laccaria amethystina LaAM-08-1</name>
    <dbReference type="NCBI Taxonomy" id="1095629"/>
    <lineage>
        <taxon>Eukaryota</taxon>
        <taxon>Fungi</taxon>
        <taxon>Dikarya</taxon>
        <taxon>Basidiomycota</taxon>
        <taxon>Agaricomycotina</taxon>
        <taxon>Agaricomycetes</taxon>
        <taxon>Agaricomycetidae</taxon>
        <taxon>Agaricales</taxon>
        <taxon>Agaricineae</taxon>
        <taxon>Hydnangiaceae</taxon>
        <taxon>Laccaria</taxon>
    </lineage>
</organism>
<reference evidence="1 2" key="1">
    <citation type="submission" date="2014-04" db="EMBL/GenBank/DDBJ databases">
        <authorList>
            <consortium name="DOE Joint Genome Institute"/>
            <person name="Kuo A."/>
            <person name="Kohler A."/>
            <person name="Nagy L.G."/>
            <person name="Floudas D."/>
            <person name="Copeland A."/>
            <person name="Barry K.W."/>
            <person name="Cichocki N."/>
            <person name="Veneault-Fourrey C."/>
            <person name="LaButti K."/>
            <person name="Lindquist E.A."/>
            <person name="Lipzen A."/>
            <person name="Lundell T."/>
            <person name="Morin E."/>
            <person name="Murat C."/>
            <person name="Sun H."/>
            <person name="Tunlid A."/>
            <person name="Henrissat B."/>
            <person name="Grigoriev I.V."/>
            <person name="Hibbett D.S."/>
            <person name="Martin F."/>
            <person name="Nordberg H.P."/>
            <person name="Cantor M.N."/>
            <person name="Hua S.X."/>
        </authorList>
    </citation>
    <scope>NUCLEOTIDE SEQUENCE [LARGE SCALE GENOMIC DNA]</scope>
    <source>
        <strain evidence="1 2">LaAM-08-1</strain>
    </source>
</reference>
<reference evidence="2" key="2">
    <citation type="submission" date="2015-01" db="EMBL/GenBank/DDBJ databases">
        <title>Evolutionary Origins and Diversification of the Mycorrhizal Mutualists.</title>
        <authorList>
            <consortium name="DOE Joint Genome Institute"/>
            <consortium name="Mycorrhizal Genomics Consortium"/>
            <person name="Kohler A."/>
            <person name="Kuo A."/>
            <person name="Nagy L.G."/>
            <person name="Floudas D."/>
            <person name="Copeland A."/>
            <person name="Barry K.W."/>
            <person name="Cichocki N."/>
            <person name="Veneault-Fourrey C."/>
            <person name="LaButti K."/>
            <person name="Lindquist E.A."/>
            <person name="Lipzen A."/>
            <person name="Lundell T."/>
            <person name="Morin E."/>
            <person name="Murat C."/>
            <person name="Riley R."/>
            <person name="Ohm R."/>
            <person name="Sun H."/>
            <person name="Tunlid A."/>
            <person name="Henrissat B."/>
            <person name="Grigoriev I.V."/>
            <person name="Hibbett D.S."/>
            <person name="Martin F."/>
        </authorList>
    </citation>
    <scope>NUCLEOTIDE SEQUENCE [LARGE SCALE GENOMIC DNA]</scope>
    <source>
        <strain evidence="2">LaAM-08-1</strain>
    </source>
</reference>
<accession>A0A0C9WRK4</accession>
<sequence>MHRLGPRMSECITEYSHQSFSPDADHHIYSQLAPHFPSRPEFALFISLSYRFQADRRQHLLSGAAHRPSVSYPDSGYVDNPLPNSFAWHVIMNAARRALIPR</sequence>
<dbReference type="Proteomes" id="UP000054477">
    <property type="component" value="Unassembled WGS sequence"/>
</dbReference>
<proteinExistence type="predicted"/>
<dbReference type="EMBL" id="KN838811">
    <property type="protein sequence ID" value="KIJ94060.1"/>
    <property type="molecule type" value="Genomic_DNA"/>
</dbReference>
<evidence type="ECO:0000313" key="1">
    <source>
        <dbReference type="EMBL" id="KIJ94060.1"/>
    </source>
</evidence>
<dbReference type="HOGENOM" id="CLU_2277931_0_0_1"/>
<name>A0A0C9WRK4_9AGAR</name>
<protein>
    <submittedName>
        <fullName evidence="1">Uncharacterized protein</fullName>
    </submittedName>
</protein>
<dbReference type="AlphaFoldDB" id="A0A0C9WRK4"/>
<gene>
    <name evidence="1" type="ORF">K443DRAFT_370807</name>
</gene>
<keyword evidence="2" id="KW-1185">Reference proteome</keyword>